<protein>
    <recommendedName>
        <fullName evidence="4">Cell envelope-related transcriptional attenuator domain-containing protein</fullName>
    </recommendedName>
</protein>
<keyword evidence="3" id="KW-1133">Transmembrane helix</keyword>
<dbReference type="PANTHER" id="PTHR33392">
    <property type="entry name" value="POLYISOPRENYL-TEICHOIC ACID--PEPTIDOGLYCAN TEICHOIC ACID TRANSFERASE TAGU"/>
    <property type="match status" value="1"/>
</dbReference>
<dbReference type="Gene3D" id="3.40.630.190">
    <property type="entry name" value="LCP protein"/>
    <property type="match status" value="1"/>
</dbReference>
<comment type="caution">
    <text evidence="5">The sequence shown here is derived from an EMBL/GenBank/DDBJ whole genome shotgun (WGS) entry which is preliminary data.</text>
</comment>
<feature type="transmembrane region" description="Helical" evidence="3">
    <location>
        <begin position="174"/>
        <end position="198"/>
    </location>
</feature>
<reference evidence="6" key="1">
    <citation type="submission" date="2017-04" db="EMBL/GenBank/DDBJ databases">
        <authorList>
            <person name="Bumgarner R.E."/>
            <person name="Fredricks D.N."/>
            <person name="Srinivasan S."/>
        </authorList>
    </citation>
    <scope>NUCLEOTIDE SEQUENCE [LARGE SCALE GENOMIC DNA]</scope>
    <source>
        <strain evidence="6">KA00405</strain>
    </source>
</reference>
<dbReference type="InterPro" id="IPR004474">
    <property type="entry name" value="LytR_CpsA_psr"/>
</dbReference>
<evidence type="ECO:0000256" key="3">
    <source>
        <dbReference type="SAM" id="Phobius"/>
    </source>
</evidence>
<dbReference type="Pfam" id="PF03816">
    <property type="entry name" value="LytR_cpsA_psr"/>
    <property type="match status" value="1"/>
</dbReference>
<evidence type="ECO:0000256" key="2">
    <source>
        <dbReference type="SAM" id="MobiDB-lite"/>
    </source>
</evidence>
<proteinExistence type="inferred from homology"/>
<evidence type="ECO:0000256" key="1">
    <source>
        <dbReference type="ARBA" id="ARBA00006068"/>
    </source>
</evidence>
<keyword evidence="3" id="KW-0812">Transmembrane</keyword>
<feature type="compositionally biased region" description="Basic and acidic residues" evidence="2">
    <location>
        <begin position="577"/>
        <end position="592"/>
    </location>
</feature>
<evidence type="ECO:0000313" key="5">
    <source>
        <dbReference type="EMBL" id="PNH19637.1"/>
    </source>
</evidence>
<organism evidence="5 6">
    <name type="scientific">Mageeibacillus indolicus</name>
    <dbReference type="NCBI Taxonomy" id="884684"/>
    <lineage>
        <taxon>Bacteria</taxon>
        <taxon>Bacillati</taxon>
        <taxon>Bacillota</taxon>
        <taxon>Clostridia</taxon>
        <taxon>Eubacteriales</taxon>
        <taxon>Oscillospiraceae</taxon>
        <taxon>Mageeibacillus</taxon>
    </lineage>
</organism>
<gene>
    <name evidence="5" type="ORF">B7R76_01765</name>
</gene>
<feature type="compositionally biased region" description="Low complexity" evidence="2">
    <location>
        <begin position="606"/>
        <end position="619"/>
    </location>
</feature>
<dbReference type="NCBIfam" id="TIGR00350">
    <property type="entry name" value="lytR_cpsA_psr"/>
    <property type="match status" value="1"/>
</dbReference>
<dbReference type="InterPro" id="IPR050922">
    <property type="entry name" value="LytR/CpsA/Psr_CW_biosynth"/>
</dbReference>
<feature type="compositionally biased region" description="Basic and acidic residues" evidence="2">
    <location>
        <begin position="553"/>
        <end position="569"/>
    </location>
</feature>
<accession>A0A2J8B4D5</accession>
<feature type="compositionally biased region" description="Basic and acidic residues" evidence="2">
    <location>
        <begin position="537"/>
        <end position="546"/>
    </location>
</feature>
<dbReference type="AlphaFoldDB" id="A0A2J8B4D5"/>
<sequence length="628" mass="68750">MLMKKHGAKDEAVKKEFDSGFKGDKSVSGRSLGEFNSEQGKNAYFNAPSGVIDTGNGSSEHSNNFVDFSNGAVGEKSEQFYANGSYCPSGDGHANPSHSLAFVGQVQPGAYAGQLQPDVYAGQGQTGAYVGQGQADVYLGQVQPTVYPGQAQTSVYAGQGALNGYKSKKRRSKYFWPLAVLMILAILALLFSIGWFYVFGKARTSFKASDKTDLGDLKSNNVSDRDDGGLPTVPYDKDLTNILLIGVDNRKDDNNYNTNSDTMMVLTLDQRNHLIKLTSIQRDMLVKIPGKAGFHKLNSAMFGGPETLLKTLNYNLKLDLNQYIIINLRGAERIVDIMGGVDIDIPNDKALLKYLNSVIWDTNKELGGEWVAPVEKSGHQLLNGRQAICYARLRKLDSDFVRMSRQHEVLKSLMRRFMDVNPFKKLQVIRESMGLITTNLSQTELIGIGTSAVSKIKNPPETLKVPMEGYLEERYINGISYVVPNLAGMIEPLHKFIYGEVHGGNYVIEEYRNASPSYPAVSANSRNTSDRDDDNSDDKSDDERNGRLAPAENSDRRSSSSNTGRRESDSDNSAAVNDKDSDNANKKFDRLTRQNSGNGTGGGSSGNSDANDSGSGHSAIDPHNFFNP</sequence>
<comment type="similarity">
    <text evidence="1">Belongs to the LytR/CpsA/Psr (LCP) family.</text>
</comment>
<dbReference type="Proteomes" id="UP000236394">
    <property type="component" value="Unassembled WGS sequence"/>
</dbReference>
<evidence type="ECO:0000259" key="4">
    <source>
        <dbReference type="Pfam" id="PF03816"/>
    </source>
</evidence>
<name>A0A2J8B4D5_9FIRM</name>
<dbReference type="EMBL" id="NBZD01000001">
    <property type="protein sequence ID" value="PNH19637.1"/>
    <property type="molecule type" value="Genomic_DNA"/>
</dbReference>
<dbReference type="PANTHER" id="PTHR33392:SF6">
    <property type="entry name" value="POLYISOPRENYL-TEICHOIC ACID--PEPTIDOGLYCAN TEICHOIC ACID TRANSFERASE TAGU"/>
    <property type="match status" value="1"/>
</dbReference>
<feature type="region of interest" description="Disordered" evidence="2">
    <location>
        <begin position="517"/>
        <end position="628"/>
    </location>
</feature>
<feature type="domain" description="Cell envelope-related transcriptional attenuator" evidence="4">
    <location>
        <begin position="259"/>
        <end position="417"/>
    </location>
</feature>
<keyword evidence="3" id="KW-0472">Membrane</keyword>
<evidence type="ECO:0000313" key="6">
    <source>
        <dbReference type="Proteomes" id="UP000236394"/>
    </source>
</evidence>